<sequence>MWRSLSREQRSREHEHRTNVEMGRLVVICCAVVLVAMAYGAVGGVFHTTQVSVIGFQYSDEPTSQSISQSITTGASETRVARDLQNIVYHGRPATNPNTCVV</sequence>
<accession>A0A5B7GHW6</accession>
<dbReference type="AlphaFoldDB" id="A0A5B7GHW6"/>
<protein>
    <submittedName>
        <fullName evidence="1">Uncharacterized protein</fullName>
    </submittedName>
</protein>
<reference evidence="1 2" key="1">
    <citation type="submission" date="2019-05" db="EMBL/GenBank/DDBJ databases">
        <title>Another draft genome of Portunus trituberculatus and its Hox gene families provides insights of decapod evolution.</title>
        <authorList>
            <person name="Jeong J.-H."/>
            <person name="Song I."/>
            <person name="Kim S."/>
            <person name="Choi T."/>
            <person name="Kim D."/>
            <person name="Ryu S."/>
            <person name="Kim W."/>
        </authorList>
    </citation>
    <scope>NUCLEOTIDE SEQUENCE [LARGE SCALE GENOMIC DNA]</scope>
    <source>
        <tissue evidence="1">Muscle</tissue>
    </source>
</reference>
<evidence type="ECO:0000313" key="1">
    <source>
        <dbReference type="EMBL" id="MPC59870.1"/>
    </source>
</evidence>
<proteinExistence type="predicted"/>
<dbReference type="Proteomes" id="UP000324222">
    <property type="component" value="Unassembled WGS sequence"/>
</dbReference>
<comment type="caution">
    <text evidence="1">The sequence shown here is derived from an EMBL/GenBank/DDBJ whole genome shotgun (WGS) entry which is preliminary data.</text>
</comment>
<name>A0A5B7GHW6_PORTR</name>
<evidence type="ECO:0000313" key="2">
    <source>
        <dbReference type="Proteomes" id="UP000324222"/>
    </source>
</evidence>
<gene>
    <name evidence="1" type="ORF">E2C01_053898</name>
</gene>
<keyword evidence="2" id="KW-1185">Reference proteome</keyword>
<organism evidence="1 2">
    <name type="scientific">Portunus trituberculatus</name>
    <name type="common">Swimming crab</name>
    <name type="synonym">Neptunus trituberculatus</name>
    <dbReference type="NCBI Taxonomy" id="210409"/>
    <lineage>
        <taxon>Eukaryota</taxon>
        <taxon>Metazoa</taxon>
        <taxon>Ecdysozoa</taxon>
        <taxon>Arthropoda</taxon>
        <taxon>Crustacea</taxon>
        <taxon>Multicrustacea</taxon>
        <taxon>Malacostraca</taxon>
        <taxon>Eumalacostraca</taxon>
        <taxon>Eucarida</taxon>
        <taxon>Decapoda</taxon>
        <taxon>Pleocyemata</taxon>
        <taxon>Brachyura</taxon>
        <taxon>Eubrachyura</taxon>
        <taxon>Portunoidea</taxon>
        <taxon>Portunidae</taxon>
        <taxon>Portuninae</taxon>
        <taxon>Portunus</taxon>
    </lineage>
</organism>
<dbReference type="EMBL" id="VSRR010016940">
    <property type="protein sequence ID" value="MPC59870.1"/>
    <property type="molecule type" value="Genomic_DNA"/>
</dbReference>